<dbReference type="Gene3D" id="2.40.30.170">
    <property type="match status" value="1"/>
</dbReference>
<protein>
    <submittedName>
        <fullName evidence="9">Efflux transporter, RND family, MFP subunit</fullName>
    </submittedName>
</protein>
<evidence type="ECO:0000256" key="1">
    <source>
        <dbReference type="ARBA" id="ARBA00004196"/>
    </source>
</evidence>
<evidence type="ECO:0000259" key="8">
    <source>
        <dbReference type="Pfam" id="PF25990"/>
    </source>
</evidence>
<keyword evidence="6" id="KW-0472">Membrane</keyword>
<evidence type="ECO:0000256" key="4">
    <source>
        <dbReference type="SAM" id="Coils"/>
    </source>
</evidence>
<organism evidence="9 10">
    <name type="scientific">Fannyhessea vaginae DSM 15829</name>
    <dbReference type="NCBI Taxonomy" id="525256"/>
    <lineage>
        <taxon>Bacteria</taxon>
        <taxon>Bacillati</taxon>
        <taxon>Actinomycetota</taxon>
        <taxon>Coriobacteriia</taxon>
        <taxon>Coriobacteriales</taxon>
        <taxon>Atopobiaceae</taxon>
        <taxon>Fannyhessea</taxon>
    </lineage>
</organism>
<dbReference type="GO" id="GO:0030313">
    <property type="term" value="C:cell envelope"/>
    <property type="evidence" value="ECO:0007669"/>
    <property type="project" value="UniProtKB-SubCell"/>
</dbReference>
<dbReference type="RefSeq" id="WP_006302767.1">
    <property type="nucleotide sequence ID" value="NZ_ACGK02000001.1"/>
</dbReference>
<dbReference type="InterPro" id="IPR058647">
    <property type="entry name" value="BSH_CzcB-like"/>
</dbReference>
<dbReference type="Gene3D" id="1.20.120.330">
    <property type="entry name" value="Nucleotidyltransferases domain 2"/>
    <property type="match status" value="1"/>
</dbReference>
<feature type="coiled-coil region" evidence="4">
    <location>
        <begin position="207"/>
        <end position="234"/>
    </location>
</feature>
<dbReference type="InterPro" id="IPR006143">
    <property type="entry name" value="RND_pump_MFP"/>
</dbReference>
<feature type="coiled-coil region" evidence="4">
    <location>
        <begin position="143"/>
        <end position="170"/>
    </location>
</feature>
<comment type="caution">
    <text evidence="9">The sequence shown here is derived from an EMBL/GenBank/DDBJ whole genome shotgun (WGS) entry which is preliminary data.</text>
</comment>
<feature type="compositionally biased region" description="Polar residues" evidence="5">
    <location>
        <begin position="440"/>
        <end position="453"/>
    </location>
</feature>
<dbReference type="Gene3D" id="2.40.420.20">
    <property type="match status" value="1"/>
</dbReference>
<feature type="transmembrane region" description="Helical" evidence="6">
    <location>
        <begin position="53"/>
        <end position="75"/>
    </location>
</feature>
<accession>F1T4J5</accession>
<dbReference type="SUPFAM" id="SSF111369">
    <property type="entry name" value="HlyD-like secretion proteins"/>
    <property type="match status" value="1"/>
</dbReference>
<reference evidence="9 10" key="1">
    <citation type="submission" date="2011-02" db="EMBL/GenBank/DDBJ databases">
        <authorList>
            <person name="Muzny D."/>
            <person name="Qin X."/>
            <person name="Buhay C."/>
            <person name="Dugan-Rocha S."/>
            <person name="Ding Y."/>
            <person name="Chen G."/>
            <person name="Hawes A."/>
            <person name="Holder M."/>
            <person name="Jhangiani S."/>
            <person name="Johnson A."/>
            <person name="Khan Z."/>
            <person name="Li Z."/>
            <person name="Liu W."/>
            <person name="Liu X."/>
            <person name="Perez L."/>
            <person name="Shen H."/>
            <person name="Wang Q."/>
            <person name="Watt J."/>
            <person name="Xi L."/>
            <person name="Xin Y."/>
            <person name="Zhou J."/>
            <person name="Deng J."/>
            <person name="Jiang H."/>
            <person name="Liu Y."/>
            <person name="Qu J."/>
            <person name="Song X.-Z."/>
            <person name="Zhang L."/>
            <person name="Villasana D."/>
            <person name="Johnson A."/>
            <person name="Liu J."/>
            <person name="Liyanage D."/>
            <person name="Lorensuhewa L."/>
            <person name="Robinson T."/>
            <person name="Song A."/>
            <person name="Song B.-B."/>
            <person name="Dinh H."/>
            <person name="Thornton R."/>
            <person name="Coyle M."/>
            <person name="Francisco L."/>
            <person name="Jackson L."/>
            <person name="Javaid M."/>
            <person name="Korchina V."/>
            <person name="Kovar C."/>
            <person name="Mata R."/>
            <person name="Mathew T."/>
            <person name="Ngo R."/>
            <person name="Nguyen L."/>
            <person name="Nguyen N."/>
            <person name="Okwuonu G."/>
            <person name="Ongeri F."/>
            <person name="Pham C."/>
            <person name="Simmons D."/>
            <person name="Wilczek-Boney K."/>
            <person name="Hale W."/>
            <person name="Jakkamsetti A."/>
            <person name="Pham P."/>
            <person name="Ruth R."/>
            <person name="San Lucas F."/>
            <person name="Warren J."/>
            <person name="Zhang J."/>
            <person name="Zhao Z."/>
            <person name="Zhou C."/>
            <person name="Zhu D."/>
            <person name="Lee S."/>
            <person name="Bess C."/>
            <person name="Blankenburg K."/>
            <person name="Forbes L."/>
            <person name="Fu Q."/>
            <person name="Gubbala S."/>
            <person name="Hirani K."/>
            <person name="Jayaseelan J.C."/>
            <person name="Lara F."/>
            <person name="Munidasa M."/>
            <person name="Palculict T."/>
            <person name="Patil S."/>
            <person name="Pu L.-L."/>
            <person name="Saada N."/>
            <person name="Tang L."/>
            <person name="Weissenberger G."/>
            <person name="Zhu Y."/>
            <person name="Hemphill L."/>
            <person name="Shang Y."/>
            <person name="Youmans B."/>
            <person name="Ayvaz T."/>
            <person name="Ross M."/>
            <person name="Santibanez J."/>
            <person name="Aqrawi P."/>
            <person name="Gross S."/>
            <person name="Joshi V."/>
            <person name="Fowler G."/>
            <person name="Nazareth L."/>
            <person name="Reid J."/>
            <person name="Worley K."/>
            <person name="Petrosino J."/>
            <person name="Highlander S."/>
            <person name="Gibbs R."/>
        </authorList>
    </citation>
    <scope>NUCLEOTIDE SEQUENCE [LARGE SCALE GENOMIC DNA]</scope>
    <source>
        <strain evidence="9 10">DSM 15829</strain>
    </source>
</reference>
<evidence type="ECO:0000256" key="3">
    <source>
        <dbReference type="ARBA" id="ARBA00023054"/>
    </source>
</evidence>
<evidence type="ECO:0000256" key="5">
    <source>
        <dbReference type="SAM" id="MobiDB-lite"/>
    </source>
</evidence>
<dbReference type="Pfam" id="PF25973">
    <property type="entry name" value="BSH_CzcB"/>
    <property type="match status" value="1"/>
</dbReference>
<proteinExistence type="inferred from homology"/>
<comment type="similarity">
    <text evidence="2">Belongs to the membrane fusion protein (MFP) (TC 8.A.1) family.</text>
</comment>
<dbReference type="InterPro" id="IPR058636">
    <property type="entry name" value="Beta-barrel_YknX"/>
</dbReference>
<keyword evidence="6" id="KW-0812">Transmembrane</keyword>
<gene>
    <name evidence="9" type="ORF">HMPREF0091_10586</name>
</gene>
<feature type="domain" description="CzcB-like barrel-sandwich hybrid" evidence="7">
    <location>
        <begin position="111"/>
        <end position="260"/>
    </location>
</feature>
<evidence type="ECO:0000256" key="2">
    <source>
        <dbReference type="ARBA" id="ARBA00009477"/>
    </source>
</evidence>
<evidence type="ECO:0000313" key="9">
    <source>
        <dbReference type="EMBL" id="EGF23639.1"/>
    </source>
</evidence>
<feature type="domain" description="YknX-like beta-barrel" evidence="8">
    <location>
        <begin position="288"/>
        <end position="375"/>
    </location>
</feature>
<dbReference type="GO" id="GO:0016020">
    <property type="term" value="C:membrane"/>
    <property type="evidence" value="ECO:0007669"/>
    <property type="project" value="InterPro"/>
</dbReference>
<dbReference type="OrthoDB" id="3186084at2"/>
<sequence length="453" mass="47867">MFKKNTNTVPPLPQNNQVPAQNMSTLKKDEADANQALNAIMELRKKKRRKNKIIGLSILGICVLFIIAGVVGSFLSKSHNSAQDAPLATVEKHDFTSTIKTSGTAEPVSNTVVTPEVDGIIDEVRVNQGANVKKGDVLFTIKNDTLDKAVQTAQNQLNVAKKQVKSARDAYSRAYASYRKALNEYNSAPSAEVQKALPDPDTVYESVASAQSAIDQAKLAADQAQSAVDDAREKANKRTVVAPCDGNVITMNAKRGAAVGSLTAGMAGSIGQNPENGILIQIADLSKMRVRLSVSEIDISAIKPGQQAKVTFSALPGVTCDAVVENIASTAENAAVSPSQMGAATSNTMANYAVDVLIDKPHESIKCGMTADVEIVTQEVKNALVVPTSCIVEEDGTSYVYVLDDNHDGNAKSFTKQAVNVIARSGSQTAIEGVAEGTSLKRNASSDDSSSQN</sequence>
<comment type="subcellular location">
    <subcellularLocation>
        <location evidence="1">Cell envelope</location>
    </subcellularLocation>
</comment>
<dbReference type="Proteomes" id="UP000005947">
    <property type="component" value="Unassembled WGS sequence"/>
</dbReference>
<keyword evidence="10" id="KW-1185">Reference proteome</keyword>
<dbReference type="NCBIfam" id="TIGR01730">
    <property type="entry name" value="RND_mfp"/>
    <property type="match status" value="1"/>
</dbReference>
<dbReference type="PANTHER" id="PTHR32347:SF23">
    <property type="entry name" value="BLL5650 PROTEIN"/>
    <property type="match status" value="1"/>
</dbReference>
<keyword evidence="6" id="KW-1133">Transmembrane helix</keyword>
<name>F1T4J5_9ACTN</name>
<dbReference type="EMBL" id="ACGK02000001">
    <property type="protein sequence ID" value="EGF23639.1"/>
    <property type="molecule type" value="Genomic_DNA"/>
</dbReference>
<keyword evidence="3 4" id="KW-0175">Coiled coil</keyword>
<evidence type="ECO:0000259" key="7">
    <source>
        <dbReference type="Pfam" id="PF25973"/>
    </source>
</evidence>
<dbReference type="AlphaFoldDB" id="F1T4J5"/>
<dbReference type="InterPro" id="IPR050465">
    <property type="entry name" value="UPF0194_transport"/>
</dbReference>
<evidence type="ECO:0000256" key="6">
    <source>
        <dbReference type="SAM" id="Phobius"/>
    </source>
</evidence>
<dbReference type="GeneID" id="93210191"/>
<dbReference type="GO" id="GO:0022857">
    <property type="term" value="F:transmembrane transporter activity"/>
    <property type="evidence" value="ECO:0007669"/>
    <property type="project" value="InterPro"/>
</dbReference>
<dbReference type="eggNOG" id="COG0845">
    <property type="taxonomic scope" value="Bacteria"/>
</dbReference>
<dbReference type="Pfam" id="PF25990">
    <property type="entry name" value="Beta-barrel_YknX"/>
    <property type="match status" value="1"/>
</dbReference>
<dbReference type="Gene3D" id="2.40.50.100">
    <property type="match status" value="1"/>
</dbReference>
<evidence type="ECO:0000313" key="10">
    <source>
        <dbReference type="Proteomes" id="UP000005947"/>
    </source>
</evidence>
<feature type="region of interest" description="Disordered" evidence="5">
    <location>
        <begin position="433"/>
        <end position="453"/>
    </location>
</feature>
<dbReference type="PANTHER" id="PTHR32347">
    <property type="entry name" value="EFFLUX SYSTEM COMPONENT YKNX-RELATED"/>
    <property type="match status" value="1"/>
</dbReference>